<dbReference type="Proteomes" id="UP001217838">
    <property type="component" value="Unassembled WGS sequence"/>
</dbReference>
<dbReference type="PROSITE" id="PS50011">
    <property type="entry name" value="PROTEIN_KINASE_DOM"/>
    <property type="match status" value="1"/>
</dbReference>
<feature type="compositionally biased region" description="Polar residues" evidence="7">
    <location>
        <begin position="1"/>
        <end position="10"/>
    </location>
</feature>
<dbReference type="InterPro" id="IPR011009">
    <property type="entry name" value="Kinase-like_dom_sf"/>
</dbReference>
<keyword evidence="4 6" id="KW-0067">ATP-binding</keyword>
<accession>A0ABT5BEN9</accession>
<dbReference type="InterPro" id="IPR017441">
    <property type="entry name" value="Protein_kinase_ATP_BS"/>
</dbReference>
<dbReference type="SUPFAM" id="SSF56112">
    <property type="entry name" value="Protein kinase-like (PK-like)"/>
    <property type="match status" value="1"/>
</dbReference>
<comment type="caution">
    <text evidence="9">The sequence shown here is derived from an EMBL/GenBank/DDBJ whole genome shotgun (WGS) entry which is preliminary data.</text>
</comment>
<keyword evidence="9" id="KW-0808">Transferase</keyword>
<dbReference type="Gene3D" id="3.30.200.20">
    <property type="entry name" value="Phosphorylase Kinase, domain 1"/>
    <property type="match status" value="1"/>
</dbReference>
<evidence type="ECO:0000313" key="9">
    <source>
        <dbReference type="EMBL" id="MDC0671888.1"/>
    </source>
</evidence>
<reference evidence="9 10" key="1">
    <citation type="submission" date="2022-11" db="EMBL/GenBank/DDBJ databases">
        <title>Minimal conservation of predation-associated metabolite biosynthetic gene clusters underscores biosynthetic potential of Myxococcota including descriptions for ten novel species: Archangium lansinium sp. nov., Myxococcus landrumus sp. nov., Nannocystis bai.</title>
        <authorList>
            <person name="Ahearne A."/>
            <person name="Stevens C."/>
            <person name="Dowd S."/>
        </authorList>
    </citation>
    <scope>NUCLEOTIDE SEQUENCE [LARGE SCALE GENOMIC DNA]</scope>
    <source>
        <strain evidence="9 10">NCELM</strain>
    </source>
</reference>
<dbReference type="PROSITE" id="PS00108">
    <property type="entry name" value="PROTEIN_KINASE_ST"/>
    <property type="match status" value="1"/>
</dbReference>
<dbReference type="InterPro" id="IPR019734">
    <property type="entry name" value="TPR_rpt"/>
</dbReference>
<evidence type="ECO:0000256" key="6">
    <source>
        <dbReference type="PROSITE-ProRule" id="PRU10141"/>
    </source>
</evidence>
<keyword evidence="2 6" id="KW-0547">Nucleotide-binding</keyword>
<keyword evidence="10" id="KW-1185">Reference proteome</keyword>
<evidence type="ECO:0000256" key="4">
    <source>
        <dbReference type="ARBA" id="ARBA00022840"/>
    </source>
</evidence>
<dbReference type="GO" id="GO:0016301">
    <property type="term" value="F:kinase activity"/>
    <property type="evidence" value="ECO:0007669"/>
    <property type="project" value="UniProtKB-KW"/>
</dbReference>
<dbReference type="InterPro" id="IPR000719">
    <property type="entry name" value="Prot_kinase_dom"/>
</dbReference>
<dbReference type="PANTHER" id="PTHR45641">
    <property type="entry name" value="TETRATRICOPEPTIDE REPEAT PROTEIN (AFU_ORTHOLOGUE AFUA_6G03870)"/>
    <property type="match status" value="1"/>
</dbReference>
<dbReference type="Gene3D" id="1.25.40.10">
    <property type="entry name" value="Tetratricopeptide repeat domain"/>
    <property type="match status" value="2"/>
</dbReference>
<evidence type="ECO:0000256" key="1">
    <source>
        <dbReference type="ARBA" id="ARBA00022737"/>
    </source>
</evidence>
<proteinExistence type="predicted"/>
<keyword evidence="9" id="KW-0418">Kinase</keyword>
<evidence type="ECO:0000256" key="3">
    <source>
        <dbReference type="ARBA" id="ARBA00022803"/>
    </source>
</evidence>
<evidence type="ECO:0000256" key="7">
    <source>
        <dbReference type="SAM" id="MobiDB-lite"/>
    </source>
</evidence>
<dbReference type="CDD" id="cd14014">
    <property type="entry name" value="STKc_PknB_like"/>
    <property type="match status" value="1"/>
</dbReference>
<gene>
    <name evidence="9" type="ORF">POL58_29355</name>
</gene>
<dbReference type="PROSITE" id="PS00107">
    <property type="entry name" value="PROTEIN_KINASE_ATP"/>
    <property type="match status" value="1"/>
</dbReference>
<evidence type="ECO:0000256" key="2">
    <source>
        <dbReference type="ARBA" id="ARBA00022741"/>
    </source>
</evidence>
<protein>
    <submittedName>
        <fullName evidence="9">Serine/threonine-protein kinase</fullName>
    </submittedName>
</protein>
<dbReference type="RefSeq" id="WP_272002748.1">
    <property type="nucleotide sequence ID" value="NZ_JAQNDN010000018.1"/>
</dbReference>
<dbReference type="PROSITE" id="PS50005">
    <property type="entry name" value="TPR"/>
    <property type="match status" value="1"/>
</dbReference>
<dbReference type="SUPFAM" id="SSF48452">
    <property type="entry name" value="TPR-like"/>
    <property type="match status" value="2"/>
</dbReference>
<feature type="repeat" description="TPR" evidence="5">
    <location>
        <begin position="656"/>
        <end position="689"/>
    </location>
</feature>
<dbReference type="Gene3D" id="1.10.510.10">
    <property type="entry name" value="Transferase(Phosphotransferase) domain 1"/>
    <property type="match status" value="1"/>
</dbReference>
<keyword evidence="3 5" id="KW-0802">TPR repeat</keyword>
<dbReference type="InterPro" id="IPR008271">
    <property type="entry name" value="Ser/Thr_kinase_AS"/>
</dbReference>
<feature type="region of interest" description="Disordered" evidence="7">
    <location>
        <begin position="1"/>
        <end position="30"/>
    </location>
</feature>
<evidence type="ECO:0000313" key="10">
    <source>
        <dbReference type="Proteomes" id="UP001217838"/>
    </source>
</evidence>
<keyword evidence="1" id="KW-0677">Repeat</keyword>
<evidence type="ECO:0000259" key="8">
    <source>
        <dbReference type="PROSITE" id="PS50011"/>
    </source>
</evidence>
<feature type="binding site" evidence="6">
    <location>
        <position position="94"/>
    </location>
    <ligand>
        <name>ATP</name>
        <dbReference type="ChEBI" id="CHEBI:30616"/>
    </ligand>
</feature>
<organism evidence="9 10">
    <name type="scientific">Nannocystis radixulma</name>
    <dbReference type="NCBI Taxonomy" id="2995305"/>
    <lineage>
        <taxon>Bacteria</taxon>
        <taxon>Pseudomonadati</taxon>
        <taxon>Myxococcota</taxon>
        <taxon>Polyangia</taxon>
        <taxon>Nannocystales</taxon>
        <taxon>Nannocystaceae</taxon>
        <taxon>Nannocystis</taxon>
    </lineage>
</organism>
<dbReference type="Pfam" id="PF13424">
    <property type="entry name" value="TPR_12"/>
    <property type="match status" value="3"/>
</dbReference>
<dbReference type="SMART" id="SM00028">
    <property type="entry name" value="TPR"/>
    <property type="match status" value="7"/>
</dbReference>
<evidence type="ECO:0000256" key="5">
    <source>
        <dbReference type="PROSITE-ProRule" id="PRU00339"/>
    </source>
</evidence>
<dbReference type="InterPro" id="IPR011990">
    <property type="entry name" value="TPR-like_helical_dom_sf"/>
</dbReference>
<sequence length="1004" mass="107165">MHDSPPTGSDPTMAAGTGPFGQVADERARDQTWLADSADRTILQTGSRPGLVPDPDAKPERLGRYLVLERLGAGGMGVVYAAFDPDLERKVAIKLIRGRADDAARARLQREAQAMAKLSHPAVVAVFDVGEYQGQLFVAMEFVRGETVAAWIRRSKRSWREVLAVFLAAGRGLAAAHDAGLVHRDFKPDNVLLDPDGRPKVTDFGLARAVGPGEAHLGHHETDGDQASEDRSVPVAALEPALVLAGEHALSGALSLPLTRLGAVMGTPAYMAAEQHRGLVADARTDQYAFCVSLFEALHGELPFAGSNLFELAGNVVAGRLREPTSGRRVPAFVQRALVRGLSPEPGRRWPDMHALLRALDRDPARTLRRLAGGGLLLALGAGAAVVATAAPDKCTGAAERLAGAWDEARADAVAAALRATGAPWADETWSIVRGGLDRYARTWSIIHEQTCMSHQRGEASGELLDLQMACLDERRDDLAAFVDVLAEADAGVAEQAVLTLAALPRVERCTDVLALRTGIPAPAADEEQEVAAIRGRLARARAELAAGRYPRAFELAHAAEADARRLGYRPLVAEAALRLGAVRQADGKADLAEAALDEAWAAALATRHDEVAAEAAIEQVAVVGRELARKDDGQRWAVTAGALVDRRGRDDDLAARLQVHLGNMYIRTGAIDQAVSALRRALVLYTAELGDSHPYVAAARTALGDALRRQGRFADAAAEHQRALRDTVAVYGPAHPQVAVARNNLGVAYGWLGRHDDAIVEYRAAIAVREQALGGDHPRVASARNNLATALLEQGRLDEAEAELQRAIAGFRRADHPDLADAENNLGNLHFAAGRPHDALAAYEAALAAETARLGPDALYTSLSRSNVGTALWQLGRLDDAERELRRSLAALERELPATHPYLAFPLLGLGAVLADRGDAHAGEAFLQRALALAEAQDDPGLRATVRSELARARAEKHHSSQPHAETLARARRDVEAALADLRRAGPLYAHAARRAEAFLAAP</sequence>
<dbReference type="EMBL" id="JAQNDN010000018">
    <property type="protein sequence ID" value="MDC0671888.1"/>
    <property type="molecule type" value="Genomic_DNA"/>
</dbReference>
<name>A0ABT5BEN9_9BACT</name>
<dbReference type="PANTHER" id="PTHR45641:SF19">
    <property type="entry name" value="NEPHROCYSTIN-3"/>
    <property type="match status" value="1"/>
</dbReference>
<dbReference type="Pfam" id="PF00069">
    <property type="entry name" value="Pkinase"/>
    <property type="match status" value="1"/>
</dbReference>
<feature type="domain" description="Protein kinase" evidence="8">
    <location>
        <begin position="65"/>
        <end position="366"/>
    </location>
</feature>